<dbReference type="PROSITE" id="PS51410">
    <property type="entry name" value="BH4_AAA_HYDROXYL_2"/>
    <property type="match status" value="1"/>
</dbReference>
<accession>A0A1W9KX22</accession>
<dbReference type="InterPro" id="IPR019774">
    <property type="entry name" value="Aromatic-AA_hydroxylase_C"/>
</dbReference>
<dbReference type="Proteomes" id="UP000192505">
    <property type="component" value="Unassembled WGS sequence"/>
</dbReference>
<evidence type="ECO:0000259" key="1">
    <source>
        <dbReference type="PROSITE" id="PS51410"/>
    </source>
</evidence>
<gene>
    <name evidence="2" type="ORF">BWK72_04345</name>
</gene>
<sequence>MSRVWWLAFAFGFCVLRLAFANGRATGSGACGFGGQSRAGLMSQYANTSDARLAPQSPVT</sequence>
<protein>
    <recommendedName>
        <fullName evidence="1">Biopterin-dependent aromatic amino acid hydroxylase family profile domain-containing protein</fullName>
    </recommendedName>
</protein>
<evidence type="ECO:0000313" key="3">
    <source>
        <dbReference type="Proteomes" id="UP000192505"/>
    </source>
</evidence>
<feature type="domain" description="Biopterin-dependent aromatic amino acid hydroxylase family profile" evidence="1">
    <location>
        <begin position="1"/>
        <end position="60"/>
    </location>
</feature>
<organism evidence="2 3">
    <name type="scientific">Rhodoferax ferrireducens</name>
    <dbReference type="NCBI Taxonomy" id="192843"/>
    <lineage>
        <taxon>Bacteria</taxon>
        <taxon>Pseudomonadati</taxon>
        <taxon>Pseudomonadota</taxon>
        <taxon>Betaproteobacteria</taxon>
        <taxon>Burkholderiales</taxon>
        <taxon>Comamonadaceae</taxon>
        <taxon>Rhodoferax</taxon>
    </lineage>
</organism>
<reference evidence="2 3" key="1">
    <citation type="submission" date="2017-01" db="EMBL/GenBank/DDBJ databases">
        <title>Novel large sulfur bacteria in the metagenomes of groundwater-fed chemosynthetic microbial mats in the Lake Huron basin.</title>
        <authorList>
            <person name="Sharrar A.M."/>
            <person name="Flood B.E."/>
            <person name="Bailey J.V."/>
            <person name="Jones D.S."/>
            <person name="Biddanda B."/>
            <person name="Ruberg S.A."/>
            <person name="Marcus D.N."/>
            <person name="Dick G.J."/>
        </authorList>
    </citation>
    <scope>NUCLEOTIDE SEQUENCE [LARGE SCALE GENOMIC DNA]</scope>
    <source>
        <strain evidence="2">A7</strain>
    </source>
</reference>
<proteinExistence type="predicted"/>
<evidence type="ECO:0000313" key="2">
    <source>
        <dbReference type="EMBL" id="OQW89188.1"/>
    </source>
</evidence>
<dbReference type="AlphaFoldDB" id="A0A1W9KX22"/>
<comment type="caution">
    <text evidence="2">The sequence shown here is derived from an EMBL/GenBank/DDBJ whole genome shotgun (WGS) entry which is preliminary data.</text>
</comment>
<dbReference type="GO" id="GO:0016714">
    <property type="term" value="F:oxidoreductase activity, acting on paired donors, with incorporation or reduction of molecular oxygen, reduced pteridine as one donor, and incorporation of one atom of oxygen"/>
    <property type="evidence" value="ECO:0007669"/>
    <property type="project" value="InterPro"/>
</dbReference>
<dbReference type="EMBL" id="MTEI01000002">
    <property type="protein sequence ID" value="OQW89188.1"/>
    <property type="molecule type" value="Genomic_DNA"/>
</dbReference>
<name>A0A1W9KX22_9BURK</name>